<evidence type="ECO:0000313" key="4">
    <source>
        <dbReference type="EMBL" id="KAG0500623.1"/>
    </source>
</evidence>
<dbReference type="PANTHER" id="PTHR31447:SF5">
    <property type="entry name" value="FE2OG DIOXYGENASE DOMAIN-CONTAINING PROTEIN"/>
    <property type="match status" value="1"/>
</dbReference>
<feature type="region of interest" description="Disordered" evidence="2">
    <location>
        <begin position="399"/>
        <end position="418"/>
    </location>
</feature>
<dbReference type="InterPro" id="IPR044842">
    <property type="entry name" value="ALKBH9B/ALKBH10B-like"/>
</dbReference>
<accession>A0A835S143</accession>
<feature type="domain" description="Fe2OG dioxygenase" evidence="3">
    <location>
        <begin position="285"/>
        <end position="382"/>
    </location>
</feature>
<dbReference type="OrthoDB" id="770030at2759"/>
<dbReference type="AlphaFoldDB" id="A0A835S143"/>
<dbReference type="Proteomes" id="UP000639772">
    <property type="component" value="Chromosome 1"/>
</dbReference>
<feature type="region of interest" description="Disordered" evidence="2">
    <location>
        <begin position="51"/>
        <end position="77"/>
    </location>
</feature>
<evidence type="ECO:0000256" key="1">
    <source>
        <dbReference type="ARBA" id="ARBA00007879"/>
    </source>
</evidence>
<feature type="compositionally biased region" description="Basic and acidic residues" evidence="2">
    <location>
        <begin position="126"/>
        <end position="143"/>
    </location>
</feature>
<dbReference type="InterPro" id="IPR037151">
    <property type="entry name" value="AlkB-like_sf"/>
</dbReference>
<reference evidence="4 5" key="1">
    <citation type="journal article" date="2020" name="Nat. Food">
        <title>A phased Vanilla planifolia genome enables genetic improvement of flavour and production.</title>
        <authorList>
            <person name="Hasing T."/>
            <person name="Tang H."/>
            <person name="Brym M."/>
            <person name="Khazi F."/>
            <person name="Huang T."/>
            <person name="Chambers A.H."/>
        </authorList>
    </citation>
    <scope>NUCLEOTIDE SEQUENCE [LARGE SCALE GENOMIC DNA]</scope>
    <source>
        <tissue evidence="4">Leaf</tissue>
    </source>
</reference>
<dbReference type="GO" id="GO:0003729">
    <property type="term" value="F:mRNA binding"/>
    <property type="evidence" value="ECO:0007669"/>
    <property type="project" value="InterPro"/>
</dbReference>
<dbReference type="PROSITE" id="PS51471">
    <property type="entry name" value="FE2OG_OXY"/>
    <property type="match status" value="1"/>
</dbReference>
<proteinExistence type="inferred from homology"/>
<evidence type="ECO:0000256" key="2">
    <source>
        <dbReference type="SAM" id="MobiDB-lite"/>
    </source>
</evidence>
<dbReference type="GO" id="GO:0006402">
    <property type="term" value="P:mRNA catabolic process"/>
    <property type="evidence" value="ECO:0007669"/>
    <property type="project" value="InterPro"/>
</dbReference>
<sequence length="574" mass="64514">MEADPFLQNFDSSDLKIAEEFLTNWLPFLTRGLCDGCAAAFHDRIKSLNSGHERNPGCFEADVDGGGEGNSDAPASVEGFQEGHEHVEATGWDPDLAHESSKVRLSWADMAQQDELEEEGGEEEEEMRRNNLEDREGVQEEVKPKKIELSREQRERIRFTSLGRKKDFVCLERIDGKVVNILEGLELHTGVFSAAEQKRIVDFVYELQKQGRNNELGEHTYSEPKKWMRGKGRVTIQFGCCYNYAEKNGMPPGIMRDAVADPIPSLFKVMIKRLIGWHVMPTSCVPDSCIVNIYEPGDCIPPHIDSHDFVRPFCTVSFLSECNIVLGSNLQIVGPGEFAGSYSISLPVGSVFVLNGNGADVAKHCVPAVPSKRISITFRKMDKKKWPFGFRLEPDLQNIRPYDSGAGTEPNKENKQKEPFVQIRTIARGKKSNGRTNGAKNRWDSNRSRTSATSLVVKKAYYHPSPDADSTTGQVSMDTSCDSRAMFDSDRCTVETFGQSHYGWTNEDSGANFDVDMISAERRVQVEQRRIDAPNDVDVEDDSFASSHPIAYTSRPQVRIRTLKNNQRRMRVNL</sequence>
<dbReference type="InterPro" id="IPR005123">
    <property type="entry name" value="Oxoglu/Fe-dep_dioxygenase_dom"/>
</dbReference>
<comment type="similarity">
    <text evidence="1">Belongs to the alkB family.</text>
</comment>
<dbReference type="PANTHER" id="PTHR31447">
    <property type="entry name" value="HYDROXYPROLINE-RICH GLYCOPROTEIN FAMILY PROTEIN-RELATED"/>
    <property type="match status" value="1"/>
</dbReference>
<dbReference type="GO" id="GO:0032451">
    <property type="term" value="F:demethylase activity"/>
    <property type="evidence" value="ECO:0007669"/>
    <property type="project" value="InterPro"/>
</dbReference>
<dbReference type="InterPro" id="IPR027450">
    <property type="entry name" value="AlkB-like"/>
</dbReference>
<evidence type="ECO:0000313" key="5">
    <source>
        <dbReference type="Proteomes" id="UP000639772"/>
    </source>
</evidence>
<comment type="caution">
    <text evidence="4">The sequence shown here is derived from an EMBL/GenBank/DDBJ whole genome shotgun (WGS) entry which is preliminary data.</text>
</comment>
<feature type="region of interest" description="Disordered" evidence="2">
    <location>
        <begin position="112"/>
        <end position="143"/>
    </location>
</feature>
<name>A0A835S143_VANPL</name>
<evidence type="ECO:0000259" key="3">
    <source>
        <dbReference type="PROSITE" id="PS51471"/>
    </source>
</evidence>
<organism evidence="4 5">
    <name type="scientific">Vanilla planifolia</name>
    <name type="common">Vanilla</name>
    <dbReference type="NCBI Taxonomy" id="51239"/>
    <lineage>
        <taxon>Eukaryota</taxon>
        <taxon>Viridiplantae</taxon>
        <taxon>Streptophyta</taxon>
        <taxon>Embryophyta</taxon>
        <taxon>Tracheophyta</taxon>
        <taxon>Spermatophyta</taxon>
        <taxon>Magnoliopsida</taxon>
        <taxon>Liliopsida</taxon>
        <taxon>Asparagales</taxon>
        <taxon>Orchidaceae</taxon>
        <taxon>Vanilloideae</taxon>
        <taxon>Vanilleae</taxon>
        <taxon>Vanilla</taxon>
    </lineage>
</organism>
<dbReference type="Gene3D" id="2.60.120.590">
    <property type="entry name" value="Alpha-ketoglutarate-dependent dioxygenase AlkB-like"/>
    <property type="match status" value="1"/>
</dbReference>
<feature type="compositionally biased region" description="Acidic residues" evidence="2">
    <location>
        <begin position="112"/>
        <end position="125"/>
    </location>
</feature>
<gene>
    <name evidence="4" type="ORF">HPP92_000695</name>
</gene>
<dbReference type="EMBL" id="JADCNM010000001">
    <property type="protein sequence ID" value="KAG0500623.1"/>
    <property type="molecule type" value="Genomic_DNA"/>
</dbReference>
<dbReference type="SUPFAM" id="SSF51197">
    <property type="entry name" value="Clavaminate synthase-like"/>
    <property type="match status" value="1"/>
</dbReference>
<protein>
    <recommendedName>
        <fullName evidence="3">Fe2OG dioxygenase domain-containing protein</fullName>
    </recommendedName>
</protein>
<dbReference type="Pfam" id="PF13532">
    <property type="entry name" value="2OG-FeII_Oxy_2"/>
    <property type="match status" value="1"/>
</dbReference>
<feature type="region of interest" description="Disordered" evidence="2">
    <location>
        <begin position="430"/>
        <end position="449"/>
    </location>
</feature>